<dbReference type="Pfam" id="PF17948">
    <property type="entry name" value="DnaT"/>
    <property type="match status" value="1"/>
</dbReference>
<dbReference type="NCBIfam" id="NF002770">
    <property type="entry name" value="PRK02854.1"/>
    <property type="match status" value="1"/>
</dbReference>
<dbReference type="HOGENOM" id="CLU_1501592_0_0_6"/>
<dbReference type="HAMAP" id="MF_01061">
    <property type="entry name" value="DnaT"/>
    <property type="match status" value="1"/>
</dbReference>
<dbReference type="GO" id="GO:1990077">
    <property type="term" value="C:primosome complex"/>
    <property type="evidence" value="ECO:0007669"/>
    <property type="project" value="UniProtKB-UniRule"/>
</dbReference>
<dbReference type="GO" id="GO:0006269">
    <property type="term" value="P:DNA replication, synthesis of primer"/>
    <property type="evidence" value="ECO:0007669"/>
    <property type="project" value="UniProtKB-KW"/>
</dbReference>
<dbReference type="GO" id="GO:0003697">
    <property type="term" value="F:single-stranded DNA binding"/>
    <property type="evidence" value="ECO:0007669"/>
    <property type="project" value="UniProtKB-UniRule"/>
</dbReference>
<organism evidence="5 6">
    <name type="scientific">Shimwellia blattae (strain ATCC 29907 / DSM 4481 / JCM 1650 / NBRC 105725 / CDC 9005-74)</name>
    <name type="common">Escherichia blattae</name>
    <dbReference type="NCBI Taxonomy" id="630626"/>
    <lineage>
        <taxon>Bacteria</taxon>
        <taxon>Pseudomonadati</taxon>
        <taxon>Pseudomonadota</taxon>
        <taxon>Gammaproteobacteria</taxon>
        <taxon>Enterobacterales</taxon>
        <taxon>Enterobacteriaceae</taxon>
        <taxon>Shimwellia</taxon>
    </lineage>
</organism>
<dbReference type="STRING" id="630626.EBL_c33900"/>
<dbReference type="InterPro" id="IPR040480">
    <property type="entry name" value="DnaT_DNA_bind"/>
</dbReference>
<keyword evidence="3" id="KW-0238">DNA-binding</keyword>
<sequence>MSSRVLTSDVMGIDTFRQDPVGALASTESGTLAVFENNGPAFYAITAERLAALLACEEKASQALTDVTLDNTLFGQDAAAPAMTPAPFGKFAMYPGWQPDADFLRMAALWGIALTQPVTPEELASFIAYWQAEGKFFHHVQWQQKLARSIQINRAANGGKPRHDMNDISAVDYSATLPGFRRTK</sequence>
<evidence type="ECO:0000313" key="5">
    <source>
        <dbReference type="EMBL" id="AFJ48450.1"/>
    </source>
</evidence>
<evidence type="ECO:0000256" key="1">
    <source>
        <dbReference type="ARBA" id="ARBA00022515"/>
    </source>
</evidence>
<dbReference type="KEGG" id="ebt:EBL_c33900"/>
<feature type="domain" description="DnaT DNA-binding" evidence="4">
    <location>
        <begin position="91"/>
        <end position="159"/>
    </location>
</feature>
<comment type="function">
    <text evidence="3">Involved in the restart of stalled replication forks, which reloads the replicative helicase on sites other than the origin of replication. Can function in multiple replication restart pathways. Displaces ssDNA from a PriB-ssDNA complex. Probably forms a spiral filament on ssDNA.</text>
</comment>
<evidence type="ECO:0000259" key="4">
    <source>
        <dbReference type="Pfam" id="PF17948"/>
    </source>
</evidence>
<name>I2BD46_SHIBC</name>
<protein>
    <recommendedName>
        <fullName evidence="3">Replication restart protein DnaT</fullName>
    </recommendedName>
</protein>
<dbReference type="RefSeq" id="WP_002444080.1">
    <property type="nucleotide sequence ID" value="NC_017910.1"/>
</dbReference>
<dbReference type="InterPro" id="IPR020917">
    <property type="entry name" value="DnaT"/>
</dbReference>
<dbReference type="Proteomes" id="UP000001955">
    <property type="component" value="Chromosome"/>
</dbReference>
<keyword evidence="2 3" id="KW-0235">DNA replication</keyword>
<comment type="similarity">
    <text evidence="3">Belongs to the DnaT family.</text>
</comment>
<gene>
    <name evidence="3 5" type="primary">dnaT</name>
    <name evidence="5" type="ordered locus">EBL_c33900</name>
</gene>
<keyword evidence="1 3" id="KW-0639">Primosome</keyword>
<proteinExistence type="inferred from homology"/>
<accession>I2BD46</accession>
<reference evidence="5 6" key="1">
    <citation type="journal article" date="2012" name="J. Bacteriol.">
        <title>Complete genome sequence of the B12-producing Shimwellia blattae strain DSM 4481, isolated from a cockroach.</title>
        <authorList>
            <person name="Brzuszkiewicz E."/>
            <person name="Waschkowitz T."/>
            <person name="Wiezer A."/>
            <person name="Daniel R."/>
        </authorList>
    </citation>
    <scope>NUCLEOTIDE SEQUENCE [LARGE SCALE GENOMIC DNA]</scope>
    <source>
        <strain evidence="6">ATCC 29907 / DSM 4481 / JCM 1650 / NBRC 105725 / CDC 9005-74</strain>
    </source>
</reference>
<dbReference type="AlphaFoldDB" id="I2BD46"/>
<dbReference type="OrthoDB" id="6630498at2"/>
<evidence type="ECO:0000256" key="2">
    <source>
        <dbReference type="ARBA" id="ARBA00022705"/>
    </source>
</evidence>
<comment type="subunit">
    <text evidence="3">Homooligomerizes. Interacts with PriB. Component of the replication restart primosome. Primosome assembly occurs via a 'hand-off' mechanism. PriA binds to replication forks, subsequently PriB then DnaT bind; DnaT then displaces ssDNA to generate the helicase loading substrate.</text>
</comment>
<evidence type="ECO:0000256" key="3">
    <source>
        <dbReference type="HAMAP-Rule" id="MF_01061"/>
    </source>
</evidence>
<dbReference type="EMBL" id="CP001560">
    <property type="protein sequence ID" value="AFJ48450.1"/>
    <property type="molecule type" value="Genomic_DNA"/>
</dbReference>
<dbReference type="PATRIC" id="fig|630626.3.peg.3301"/>
<keyword evidence="6" id="KW-1185">Reference proteome</keyword>
<accession>K6W507</accession>
<evidence type="ECO:0000313" key="6">
    <source>
        <dbReference type="Proteomes" id="UP000001955"/>
    </source>
</evidence>
<dbReference type="Gene3D" id="1.10.8.1180">
    <property type="match status" value="1"/>
</dbReference>
<dbReference type="eggNOG" id="ENOG502Z8PW">
    <property type="taxonomic scope" value="Bacteria"/>
</dbReference>